<dbReference type="OrthoDB" id="113459at2"/>
<keyword evidence="4" id="KW-0460">Magnesium</keyword>
<evidence type="ECO:0000256" key="1">
    <source>
        <dbReference type="ARBA" id="ARBA00022722"/>
    </source>
</evidence>
<gene>
    <name evidence="7" type="ORF">B7R22_17690</name>
</gene>
<dbReference type="SUPFAM" id="SSF88723">
    <property type="entry name" value="PIN domain-like"/>
    <property type="match status" value="1"/>
</dbReference>
<evidence type="ECO:0000256" key="3">
    <source>
        <dbReference type="ARBA" id="ARBA00022801"/>
    </source>
</evidence>
<comment type="caution">
    <text evidence="7">The sequence shown here is derived from an EMBL/GenBank/DDBJ whole genome shotgun (WGS) entry which is preliminary data.</text>
</comment>
<dbReference type="InterPro" id="IPR002716">
    <property type="entry name" value="PIN_dom"/>
</dbReference>
<dbReference type="Proteomes" id="UP000256541">
    <property type="component" value="Unassembled WGS sequence"/>
</dbReference>
<dbReference type="RefSeq" id="WP_116413039.1">
    <property type="nucleotide sequence ID" value="NZ_NBXB01000048.1"/>
</dbReference>
<accession>A0A3E0VQI8</accession>
<feature type="domain" description="VapC50 C-terminal" evidence="6">
    <location>
        <begin position="129"/>
        <end position="182"/>
    </location>
</feature>
<evidence type="ECO:0000313" key="7">
    <source>
        <dbReference type="EMBL" id="RFA11800.1"/>
    </source>
</evidence>
<sequence>MTVTAVYDANVLYPSLLRDLLIRVATKGAVRARWSELILDEVFRNLILNRPDLKTESLARTRALMNDAIRDVTITGHEHLIEGLQLPDPDDRHVLAAAIHAQAEVIVTFNLKDFPADALKPHGVIAQHPDVFLTDLFDTNSAIVADAVRAIAAASKNPPRTVAEIVARLDAGDLHTLAGRLRTYFQAG</sequence>
<organism evidence="7 8">
    <name type="scientific">Subtercola boreus</name>
    <dbReference type="NCBI Taxonomy" id="120213"/>
    <lineage>
        <taxon>Bacteria</taxon>
        <taxon>Bacillati</taxon>
        <taxon>Actinomycetota</taxon>
        <taxon>Actinomycetes</taxon>
        <taxon>Micrococcales</taxon>
        <taxon>Microbacteriaceae</taxon>
        <taxon>Subtercola</taxon>
    </lineage>
</organism>
<dbReference type="InterPro" id="IPR029060">
    <property type="entry name" value="PIN-like_dom_sf"/>
</dbReference>
<evidence type="ECO:0000259" key="6">
    <source>
        <dbReference type="Pfam" id="PF26343"/>
    </source>
</evidence>
<name>A0A3E0VQI8_9MICO</name>
<protein>
    <submittedName>
        <fullName evidence="7">PIN domain-containing protein</fullName>
    </submittedName>
</protein>
<feature type="domain" description="PIN" evidence="5">
    <location>
        <begin position="5"/>
        <end position="111"/>
    </location>
</feature>
<dbReference type="GO" id="GO:0004518">
    <property type="term" value="F:nuclease activity"/>
    <property type="evidence" value="ECO:0007669"/>
    <property type="project" value="UniProtKB-KW"/>
</dbReference>
<keyword evidence="1" id="KW-0540">Nuclease</keyword>
<dbReference type="GO" id="GO:0016787">
    <property type="term" value="F:hydrolase activity"/>
    <property type="evidence" value="ECO:0007669"/>
    <property type="project" value="UniProtKB-KW"/>
</dbReference>
<dbReference type="GO" id="GO:0046872">
    <property type="term" value="F:metal ion binding"/>
    <property type="evidence" value="ECO:0007669"/>
    <property type="project" value="UniProtKB-KW"/>
</dbReference>
<dbReference type="InterPro" id="IPR058652">
    <property type="entry name" value="VapC50_C"/>
</dbReference>
<dbReference type="Pfam" id="PF13470">
    <property type="entry name" value="PIN_3"/>
    <property type="match status" value="1"/>
</dbReference>
<keyword evidence="2" id="KW-0479">Metal-binding</keyword>
<evidence type="ECO:0000256" key="4">
    <source>
        <dbReference type="ARBA" id="ARBA00022842"/>
    </source>
</evidence>
<evidence type="ECO:0000256" key="2">
    <source>
        <dbReference type="ARBA" id="ARBA00022723"/>
    </source>
</evidence>
<evidence type="ECO:0000259" key="5">
    <source>
        <dbReference type="Pfam" id="PF13470"/>
    </source>
</evidence>
<dbReference type="AlphaFoldDB" id="A0A3E0VQI8"/>
<dbReference type="EMBL" id="NBXB01000048">
    <property type="protein sequence ID" value="RFA11800.1"/>
    <property type="molecule type" value="Genomic_DNA"/>
</dbReference>
<keyword evidence="3" id="KW-0378">Hydrolase</keyword>
<proteinExistence type="predicted"/>
<reference evidence="7 8" key="1">
    <citation type="submission" date="2017-04" db="EMBL/GenBank/DDBJ databases">
        <title>Comparative genome analysis of Subtercola boreus.</title>
        <authorList>
            <person name="Cho Y.-J."/>
            <person name="Cho A."/>
            <person name="Kim O.-S."/>
            <person name="Lee J.-I."/>
        </authorList>
    </citation>
    <scope>NUCLEOTIDE SEQUENCE [LARGE SCALE GENOMIC DNA]</scope>
    <source>
        <strain evidence="7 8">P27479</strain>
    </source>
</reference>
<evidence type="ECO:0000313" key="8">
    <source>
        <dbReference type="Proteomes" id="UP000256541"/>
    </source>
</evidence>
<dbReference type="Pfam" id="PF26343">
    <property type="entry name" value="VapC50_C"/>
    <property type="match status" value="1"/>
</dbReference>